<dbReference type="AlphaFoldDB" id="A0A0P1ABL1"/>
<organism evidence="1 2">
    <name type="scientific">Plasmopara halstedii</name>
    <name type="common">Downy mildew of sunflower</name>
    <dbReference type="NCBI Taxonomy" id="4781"/>
    <lineage>
        <taxon>Eukaryota</taxon>
        <taxon>Sar</taxon>
        <taxon>Stramenopiles</taxon>
        <taxon>Oomycota</taxon>
        <taxon>Peronosporomycetes</taxon>
        <taxon>Peronosporales</taxon>
        <taxon>Peronosporaceae</taxon>
        <taxon>Plasmopara</taxon>
    </lineage>
</organism>
<dbReference type="EMBL" id="CCYD01000321">
    <property type="protein sequence ID" value="CEG38135.1"/>
    <property type="molecule type" value="Genomic_DNA"/>
</dbReference>
<dbReference type="RefSeq" id="XP_024574504.1">
    <property type="nucleotide sequence ID" value="XM_024723538.1"/>
</dbReference>
<dbReference type="GeneID" id="36403280"/>
<keyword evidence="2" id="KW-1185">Reference proteome</keyword>
<protein>
    <submittedName>
        <fullName evidence="1">Uncharacterized protein</fullName>
    </submittedName>
</protein>
<sequence>MNDDIISLTAERLQYGLFRRWWGKKTTPSEVEKLLMGEDEVLDDVHIEAFVRYFVLYSKAAFASLIKEPSSALLLNDREIAIFHKFLHYPGLKSHLNLDDIFEKYCQGAAFDSKVHHFYEDIIESVKHQWIDGVHPANVQQFLAELTANKIDFFICEVLGRYTLLYKKIVSAVMKNEEIPVEPKPFVPKRPRIRTGLTLGEQEQLVPKHPRISTELTLGNARSKRRRLIEDKPADFSP</sequence>
<evidence type="ECO:0000313" key="1">
    <source>
        <dbReference type="EMBL" id="CEG38135.1"/>
    </source>
</evidence>
<accession>A0A0P1ABL1</accession>
<evidence type="ECO:0000313" key="2">
    <source>
        <dbReference type="Proteomes" id="UP000054928"/>
    </source>
</evidence>
<name>A0A0P1ABL1_PLAHL</name>
<proteinExistence type="predicted"/>
<dbReference type="Proteomes" id="UP000054928">
    <property type="component" value="Unassembled WGS sequence"/>
</dbReference>
<reference evidence="2" key="1">
    <citation type="submission" date="2014-09" db="EMBL/GenBank/DDBJ databases">
        <authorList>
            <person name="Sharma Rahul"/>
            <person name="Thines Marco"/>
        </authorList>
    </citation>
    <scope>NUCLEOTIDE SEQUENCE [LARGE SCALE GENOMIC DNA]</scope>
</reference>